<dbReference type="Proteomes" id="UP001205867">
    <property type="component" value="Unassembled WGS sequence"/>
</dbReference>
<dbReference type="EMBL" id="JALXKZ020000006">
    <property type="protein sequence ID" value="MCV7628619.1"/>
    <property type="molecule type" value="Genomic_DNA"/>
</dbReference>
<organism evidence="1 2">
    <name type="scientific">Micrococcus luteus</name>
    <name type="common">Micrococcus lysodeikticus</name>
    <dbReference type="NCBI Taxonomy" id="1270"/>
    <lineage>
        <taxon>Bacteria</taxon>
        <taxon>Bacillati</taxon>
        <taxon>Actinomycetota</taxon>
        <taxon>Actinomycetes</taxon>
        <taxon>Micrococcales</taxon>
        <taxon>Micrococcaceae</taxon>
        <taxon>Micrococcus</taxon>
    </lineage>
</organism>
<evidence type="ECO:0000313" key="1">
    <source>
        <dbReference type="EMBL" id="MCV7628619.1"/>
    </source>
</evidence>
<dbReference type="AlphaFoldDB" id="A0AAP3AGA3"/>
<sequence length="129" mass="14860">MGRFGLHRTGSAAYKRYLRSQAWGYRRIRWFAQCRADGAEPACQVCAVTLAEAGSLDLHHLSYDGVVQNPASGGWRAREAHEDLMPLCREHHQRLHQIMDSRKEFFGWDRRRASVVIVARMIRQRQGPA</sequence>
<reference evidence="1" key="1">
    <citation type="submission" date="2023-06" db="EMBL/GenBank/DDBJ databases">
        <title>lsaBGC provides a comprehensive framework for evolutionary analysis of biosynthetic gene clusters within focal taxa.</title>
        <authorList>
            <person name="Salamzade R."/>
            <person name="Sandstrom S."/>
            <person name="Kalan L.R."/>
        </authorList>
    </citation>
    <scope>NUCLEOTIDE SEQUENCE</scope>
    <source>
        <strain evidence="1">P3-SID899</strain>
    </source>
</reference>
<accession>A0AAP3AGA3</accession>
<name>A0AAP3AGA3_MICLU</name>
<proteinExistence type="predicted"/>
<evidence type="ECO:0000313" key="2">
    <source>
        <dbReference type="Proteomes" id="UP001205867"/>
    </source>
</evidence>
<gene>
    <name evidence="1" type="ORF">M3A82_004585</name>
</gene>
<protein>
    <submittedName>
        <fullName evidence="1">Uncharacterized protein</fullName>
    </submittedName>
</protein>
<dbReference type="Gene3D" id="3.30.40.190">
    <property type="match status" value="1"/>
</dbReference>
<comment type="caution">
    <text evidence="1">The sequence shown here is derived from an EMBL/GenBank/DDBJ whole genome shotgun (WGS) entry which is preliminary data.</text>
</comment>